<feature type="compositionally biased region" description="Basic and acidic residues" evidence="7">
    <location>
        <begin position="244"/>
        <end position="258"/>
    </location>
</feature>
<sequence length="321" mass="35148">MGSSEAGNQSKVPKASQSQATSASTPATPVYPDWSSFQAYSPVPYMWGAQPMMTPYGTPPPYMMYPPGGMYPHPSMPPGTGPYSPFAPPSNGNTNGNVRTVMNQVKHQELLAMVTLSIVVKVEVRVQAKEAMLILIMSASTYPIFAFFYPTLYCVLLRFSFSLETSKSGSRPHATQNGANQAAGTIVPIPATNLNIGLDYWSGTHAVGSFPTSVQAKLPTTATSATVVPIQDERELKRQRRKQSNRESARRSRLRKQAECEELAQRADALREENASLREEVEKVKKKQKELLTQNKALKEKLGQKHNENASNLGNGDANEA</sequence>
<evidence type="ECO:0000256" key="6">
    <source>
        <dbReference type="ARBA" id="ARBA00023242"/>
    </source>
</evidence>
<evidence type="ECO:0000259" key="9">
    <source>
        <dbReference type="PROSITE" id="PS50217"/>
    </source>
</evidence>
<evidence type="ECO:0000256" key="8">
    <source>
        <dbReference type="SAM" id="Phobius"/>
    </source>
</evidence>
<evidence type="ECO:0000256" key="3">
    <source>
        <dbReference type="ARBA" id="ARBA00023015"/>
    </source>
</evidence>
<keyword evidence="8" id="KW-0812">Transmembrane</keyword>
<name>A0A833R6L4_9POAL</name>
<dbReference type="Proteomes" id="UP000623129">
    <property type="component" value="Unassembled WGS sequence"/>
</dbReference>
<dbReference type="OrthoDB" id="684966at2759"/>
<evidence type="ECO:0000313" key="10">
    <source>
        <dbReference type="EMBL" id="KAF3330334.1"/>
    </source>
</evidence>
<keyword evidence="6" id="KW-0539">Nucleus</keyword>
<dbReference type="GO" id="GO:0005634">
    <property type="term" value="C:nucleus"/>
    <property type="evidence" value="ECO:0007669"/>
    <property type="project" value="UniProtKB-SubCell"/>
</dbReference>
<protein>
    <submittedName>
        <fullName evidence="10">Transcription factor HBP-1a-like isoform X2</fullName>
    </submittedName>
</protein>
<evidence type="ECO:0000313" key="11">
    <source>
        <dbReference type="Proteomes" id="UP000623129"/>
    </source>
</evidence>
<dbReference type="Pfam" id="PF07777">
    <property type="entry name" value="MFMR"/>
    <property type="match status" value="1"/>
</dbReference>
<evidence type="ECO:0000256" key="4">
    <source>
        <dbReference type="ARBA" id="ARBA00023125"/>
    </source>
</evidence>
<comment type="subcellular location">
    <subcellularLocation>
        <location evidence="1">Nucleus</location>
    </subcellularLocation>
</comment>
<dbReference type="InterPro" id="IPR045314">
    <property type="entry name" value="bZIP_plant_GBF1"/>
</dbReference>
<evidence type="ECO:0000256" key="7">
    <source>
        <dbReference type="SAM" id="MobiDB-lite"/>
    </source>
</evidence>
<feature type="transmembrane region" description="Helical" evidence="8">
    <location>
        <begin position="131"/>
        <end position="152"/>
    </location>
</feature>
<keyword evidence="11" id="KW-1185">Reference proteome</keyword>
<dbReference type="GO" id="GO:0003700">
    <property type="term" value="F:DNA-binding transcription factor activity"/>
    <property type="evidence" value="ECO:0007669"/>
    <property type="project" value="InterPro"/>
</dbReference>
<dbReference type="InterPro" id="IPR044827">
    <property type="entry name" value="GBF-like"/>
</dbReference>
<reference evidence="10" key="1">
    <citation type="submission" date="2020-01" db="EMBL/GenBank/DDBJ databases">
        <title>Genome sequence of Kobresia littledalei, the first chromosome-level genome in the family Cyperaceae.</title>
        <authorList>
            <person name="Qu G."/>
        </authorList>
    </citation>
    <scope>NUCLEOTIDE SEQUENCE</scope>
    <source>
        <strain evidence="10">C.B.Clarke</strain>
        <tissue evidence="10">Leaf</tissue>
    </source>
</reference>
<evidence type="ECO:0000256" key="2">
    <source>
        <dbReference type="ARBA" id="ARBA00007163"/>
    </source>
</evidence>
<dbReference type="PROSITE" id="PS50217">
    <property type="entry name" value="BZIP"/>
    <property type="match status" value="1"/>
</dbReference>
<feature type="compositionally biased region" description="Basic and acidic residues" evidence="7">
    <location>
        <begin position="297"/>
        <end position="308"/>
    </location>
</feature>
<accession>A0A833R6L4</accession>
<dbReference type="InterPro" id="IPR046347">
    <property type="entry name" value="bZIP_sf"/>
</dbReference>
<feature type="region of interest" description="Disordered" evidence="7">
    <location>
        <begin position="295"/>
        <end position="321"/>
    </location>
</feature>
<feature type="compositionally biased region" description="Polar residues" evidence="7">
    <location>
        <begin position="1"/>
        <end position="11"/>
    </location>
</feature>
<proteinExistence type="inferred from homology"/>
<dbReference type="SUPFAM" id="SSF57959">
    <property type="entry name" value="Leucine zipper domain"/>
    <property type="match status" value="1"/>
</dbReference>
<dbReference type="Gene3D" id="1.20.5.170">
    <property type="match status" value="1"/>
</dbReference>
<dbReference type="GO" id="GO:0000976">
    <property type="term" value="F:transcription cis-regulatory region binding"/>
    <property type="evidence" value="ECO:0007669"/>
    <property type="project" value="UniProtKB-ARBA"/>
</dbReference>
<keyword evidence="5" id="KW-0804">Transcription</keyword>
<feature type="region of interest" description="Disordered" evidence="7">
    <location>
        <begin position="232"/>
        <end position="258"/>
    </location>
</feature>
<keyword evidence="3" id="KW-0805">Transcription regulation</keyword>
<evidence type="ECO:0000256" key="1">
    <source>
        <dbReference type="ARBA" id="ARBA00004123"/>
    </source>
</evidence>
<feature type="compositionally biased region" description="Low complexity" evidence="7">
    <location>
        <begin position="15"/>
        <end position="28"/>
    </location>
</feature>
<evidence type="ECO:0000256" key="5">
    <source>
        <dbReference type="ARBA" id="ARBA00023163"/>
    </source>
</evidence>
<keyword evidence="8" id="KW-0472">Membrane</keyword>
<dbReference type="SMART" id="SM00338">
    <property type="entry name" value="BRLZ"/>
    <property type="match status" value="1"/>
</dbReference>
<dbReference type="InterPro" id="IPR004827">
    <property type="entry name" value="bZIP"/>
</dbReference>
<feature type="domain" description="BZIP" evidence="9">
    <location>
        <begin position="235"/>
        <end position="298"/>
    </location>
</feature>
<dbReference type="CDD" id="cd14702">
    <property type="entry name" value="bZIP_plant_GBF1"/>
    <property type="match status" value="1"/>
</dbReference>
<dbReference type="AlphaFoldDB" id="A0A833R6L4"/>
<dbReference type="Pfam" id="PF00170">
    <property type="entry name" value="bZIP_1"/>
    <property type="match status" value="1"/>
</dbReference>
<comment type="caution">
    <text evidence="10">The sequence shown here is derived from an EMBL/GenBank/DDBJ whole genome shotgun (WGS) entry which is preliminary data.</text>
</comment>
<dbReference type="EMBL" id="SWLB01000013">
    <property type="protein sequence ID" value="KAF3330334.1"/>
    <property type="molecule type" value="Genomic_DNA"/>
</dbReference>
<gene>
    <name evidence="10" type="ORF">FCM35_KLT03688</name>
</gene>
<feature type="region of interest" description="Disordered" evidence="7">
    <location>
        <begin position="1"/>
        <end position="31"/>
    </location>
</feature>
<keyword evidence="4" id="KW-0238">DNA-binding</keyword>
<comment type="similarity">
    <text evidence="2">Belongs to the bZIP family.</text>
</comment>
<dbReference type="InterPro" id="IPR012900">
    <property type="entry name" value="MFMR"/>
</dbReference>
<dbReference type="PANTHER" id="PTHR45967:SF2">
    <property type="entry name" value="BZIP TRANSCRIPTION FACTOR 68"/>
    <property type="match status" value="1"/>
</dbReference>
<dbReference type="PANTHER" id="PTHR45967">
    <property type="entry name" value="G-BOX-BINDING FACTOR 3-RELATED"/>
    <property type="match status" value="1"/>
</dbReference>
<dbReference type="PROSITE" id="PS00036">
    <property type="entry name" value="BZIP_BASIC"/>
    <property type="match status" value="1"/>
</dbReference>
<keyword evidence="8" id="KW-1133">Transmembrane helix</keyword>
<organism evidence="10 11">
    <name type="scientific">Carex littledalei</name>
    <dbReference type="NCBI Taxonomy" id="544730"/>
    <lineage>
        <taxon>Eukaryota</taxon>
        <taxon>Viridiplantae</taxon>
        <taxon>Streptophyta</taxon>
        <taxon>Embryophyta</taxon>
        <taxon>Tracheophyta</taxon>
        <taxon>Spermatophyta</taxon>
        <taxon>Magnoliopsida</taxon>
        <taxon>Liliopsida</taxon>
        <taxon>Poales</taxon>
        <taxon>Cyperaceae</taxon>
        <taxon>Cyperoideae</taxon>
        <taxon>Cariceae</taxon>
        <taxon>Carex</taxon>
        <taxon>Carex subgen. Euthyceras</taxon>
    </lineage>
</organism>